<protein>
    <submittedName>
        <fullName evidence="2">Uncharacterized protein</fullName>
    </submittedName>
</protein>
<keyword evidence="1" id="KW-0812">Transmembrane</keyword>
<dbReference type="Proteomes" id="UP000777935">
    <property type="component" value="Unassembled WGS sequence"/>
</dbReference>
<sequence length="213" mass="22406">MAGPAAVPAAAVGGVYVGGAALLAGAVYLMTPAGQRASASLGEAIYDGGAAAVDNITDLLSSDDVETPAVPTTGATTTTDTTTCERGCDWRHFWHFTRPEVTAAIRLSNVMTPGLGGGVYFAESPWGPMTVFYSLFIGNPLYLGKEKSYTHVAVDGTVPIAFAKHNFPSNEYLHPGALRAVPGHVLFIDSGPNIFAEHPQFLVYEPYYAALHT</sequence>
<dbReference type="RefSeq" id="WP_174139211.1">
    <property type="nucleotide sequence ID" value="NZ_JABUFE010000009.1"/>
</dbReference>
<comment type="caution">
    <text evidence="2">The sequence shown here is derived from an EMBL/GenBank/DDBJ whole genome shotgun (WGS) entry which is preliminary data.</text>
</comment>
<keyword evidence="3" id="KW-1185">Reference proteome</keyword>
<proteinExistence type="predicted"/>
<gene>
    <name evidence="2" type="ORF">HRQ87_14780</name>
</gene>
<accession>A0ABX2IZB7</accession>
<dbReference type="EMBL" id="JABUFE010000009">
    <property type="protein sequence ID" value="NSX56064.1"/>
    <property type="molecule type" value="Genomic_DNA"/>
</dbReference>
<keyword evidence="1" id="KW-1133">Transmembrane helix</keyword>
<name>A0ABX2IZB7_9RHOB</name>
<evidence type="ECO:0000256" key="1">
    <source>
        <dbReference type="SAM" id="Phobius"/>
    </source>
</evidence>
<evidence type="ECO:0000313" key="2">
    <source>
        <dbReference type="EMBL" id="NSX56064.1"/>
    </source>
</evidence>
<reference evidence="2 3" key="1">
    <citation type="submission" date="2020-06" db="EMBL/GenBank/DDBJ databases">
        <title>Sulfitobacter algicola sp. nov., isolated from green algae.</title>
        <authorList>
            <person name="Wang C."/>
        </authorList>
    </citation>
    <scope>NUCLEOTIDE SEQUENCE [LARGE SCALE GENOMIC DNA]</scope>
    <source>
        <strain evidence="2 3">1151</strain>
    </source>
</reference>
<feature type="transmembrane region" description="Helical" evidence="1">
    <location>
        <begin position="6"/>
        <end position="30"/>
    </location>
</feature>
<organism evidence="2 3">
    <name type="scientific">Parasulfitobacter algicola</name>
    <dbReference type="NCBI Taxonomy" id="2614809"/>
    <lineage>
        <taxon>Bacteria</taxon>
        <taxon>Pseudomonadati</taxon>
        <taxon>Pseudomonadota</taxon>
        <taxon>Alphaproteobacteria</taxon>
        <taxon>Rhodobacterales</taxon>
        <taxon>Roseobacteraceae</taxon>
        <taxon>Parasulfitobacter</taxon>
    </lineage>
</organism>
<keyword evidence="1" id="KW-0472">Membrane</keyword>
<evidence type="ECO:0000313" key="3">
    <source>
        <dbReference type="Proteomes" id="UP000777935"/>
    </source>
</evidence>